<dbReference type="EMBL" id="AP014945">
    <property type="protein sequence ID" value="BAU23608.1"/>
    <property type="molecule type" value="Genomic_DNA"/>
</dbReference>
<accession>A0A0U5AWB5</accession>
<evidence type="ECO:0000313" key="2">
    <source>
        <dbReference type="Proteomes" id="UP000068196"/>
    </source>
</evidence>
<dbReference type="STRING" id="1653476.THC_1237"/>
<name>A0A0U5AWB5_9BACT</name>
<organism evidence="1 2">
    <name type="scientific">Caldimicrobium thiodismutans</name>
    <dbReference type="NCBI Taxonomy" id="1653476"/>
    <lineage>
        <taxon>Bacteria</taxon>
        <taxon>Pseudomonadati</taxon>
        <taxon>Thermodesulfobacteriota</taxon>
        <taxon>Thermodesulfobacteria</taxon>
        <taxon>Thermodesulfobacteriales</taxon>
        <taxon>Thermodesulfobacteriaceae</taxon>
        <taxon>Caldimicrobium</taxon>
    </lineage>
</organism>
<protein>
    <submittedName>
        <fullName evidence="1">Uncharacterized protein</fullName>
    </submittedName>
</protein>
<reference evidence="2" key="2">
    <citation type="journal article" date="2016" name="Int. J. Syst. Evol. Microbiol.">
        <title>Caldimicrobium thiodismutans sp. nov., a sulfur-disproportionating bacterium isolated from a hot spring.</title>
        <authorList>
            <person name="Kojima H."/>
            <person name="Umezawa K."/>
            <person name="Fukui M."/>
        </authorList>
    </citation>
    <scope>NUCLEOTIDE SEQUENCE [LARGE SCALE GENOMIC DNA]</scope>
    <source>
        <strain evidence="2">TF1</strain>
    </source>
</reference>
<dbReference type="AlphaFoldDB" id="A0A0U5AWB5"/>
<keyword evidence="2" id="KW-1185">Reference proteome</keyword>
<evidence type="ECO:0000313" key="1">
    <source>
        <dbReference type="EMBL" id="BAU23608.1"/>
    </source>
</evidence>
<proteinExistence type="predicted"/>
<dbReference type="KEGG" id="cthi:THC_1237"/>
<dbReference type="Proteomes" id="UP000068196">
    <property type="component" value="Chromosome"/>
</dbReference>
<reference evidence="1 2" key="1">
    <citation type="journal article" date="2016" name="Int. J. Syst. Evol. Microbiol.">
        <title>Caldimicrobium thiodismutans sp. nov., a sulfur-disproportionating bacterium isolated from a hot spring, and emended description of the genus Caldimicrobium.</title>
        <authorList>
            <person name="Kojima H."/>
            <person name="Umezawa K."/>
            <person name="Fukui M."/>
        </authorList>
    </citation>
    <scope>NUCLEOTIDE SEQUENCE [LARGE SCALE GENOMIC DNA]</scope>
    <source>
        <strain evidence="1 2">TF1</strain>
    </source>
</reference>
<gene>
    <name evidence="1" type="ORF">THC_1237</name>
</gene>
<sequence>MALYRAYITDAYRRWQAHRRVEGDNRGSWQGSKTCPEAVYEDILQKDKAQACRIIRIKGINNKELRLRWKE</sequence>